<protein>
    <submittedName>
        <fullName evidence="1">Uncharacterized protein</fullName>
    </submittedName>
</protein>
<dbReference type="EMBL" id="CP033893">
    <property type="protein sequence ID" value="QDL35342.1"/>
    <property type="molecule type" value="Genomic_DNA"/>
</dbReference>
<proteinExistence type="predicted"/>
<reference evidence="1 2" key="1">
    <citation type="submission" date="2018-11" db="EMBL/GenBank/DDBJ databases">
        <title>The first complete genome of Serratia liquefaciens isolated from metalophyte plant revel distinctness adaptive mechanisms in an extreme habitat.</title>
        <authorList>
            <person name="Caneschi W.L."/>
            <person name="Sanchez A.B."/>
            <person name="Felestrino E.B."/>
            <person name="Assis R.A.B."/>
            <person name="Lemes C.G.C."/>
            <person name="Cordeiro I.F."/>
            <person name="Fonseca N.P."/>
            <person name="Villa M."/>
            <person name="Vieira I.T."/>
            <person name="Moraes L.A."/>
            <person name="Kamino L.H.Y."/>
            <person name="do Carmo F."/>
            <person name="Garcia C.M."/>
            <person name="Almeida N.F."/>
            <person name="Silva R.S."/>
            <person name="Ferro J.A."/>
            <person name="Ferro M.I.T."/>
            <person name="Varani A.M."/>
            <person name="Ferreira R.M."/>
            <person name="dos Santos V.L."/>
            <person name="Silva U.C."/>
            <person name="Setubal J.C."/>
            <person name="Moreira L.M."/>
        </authorList>
    </citation>
    <scope>NUCLEOTIDE SEQUENCE [LARGE SCALE GENOMIC DNA]</scope>
    <source>
        <strain evidence="1 2">FG3</strain>
    </source>
</reference>
<organism evidence="1 2">
    <name type="scientific">Serratia liquefaciens</name>
    <dbReference type="NCBI Taxonomy" id="614"/>
    <lineage>
        <taxon>Bacteria</taxon>
        <taxon>Pseudomonadati</taxon>
        <taxon>Pseudomonadota</taxon>
        <taxon>Gammaproteobacteria</taxon>
        <taxon>Enterobacterales</taxon>
        <taxon>Yersiniaceae</taxon>
        <taxon>Serratia</taxon>
    </lineage>
</organism>
<dbReference type="RefSeq" id="WP_142814597.1">
    <property type="nucleotide sequence ID" value="NZ_CP033893.1"/>
</dbReference>
<dbReference type="AlphaFoldDB" id="A0A515D4K1"/>
<evidence type="ECO:0000313" key="2">
    <source>
        <dbReference type="Proteomes" id="UP000317572"/>
    </source>
</evidence>
<accession>A0A515D4K1</accession>
<evidence type="ECO:0000313" key="1">
    <source>
        <dbReference type="EMBL" id="QDL35342.1"/>
    </source>
</evidence>
<dbReference type="Proteomes" id="UP000317572">
    <property type="component" value="Chromosome"/>
</dbReference>
<name>A0A515D4K1_SERLI</name>
<sequence>MALDHGILNLPLNKRGGKDIHAEIAEYNAQQRAEKLEAQWVAKDSYDTNKAAALEAINNVDRGLLKAQADKRGMKPRELLKLLKDMCNDKPKSALKVINELFLARHQ</sequence>
<gene>
    <name evidence="1" type="ORF">EGO53_02565</name>
</gene>